<dbReference type="SUPFAM" id="SSF144091">
    <property type="entry name" value="Rhomboid-like"/>
    <property type="match status" value="1"/>
</dbReference>
<keyword evidence="7" id="KW-1185">Reference proteome</keyword>
<feature type="transmembrane region" description="Helical" evidence="5">
    <location>
        <begin position="76"/>
        <end position="94"/>
    </location>
</feature>
<dbReference type="AlphaFoldDB" id="A0A518KDE3"/>
<keyword evidence="3 5" id="KW-1133">Transmembrane helix</keyword>
<dbReference type="GO" id="GO:0016020">
    <property type="term" value="C:membrane"/>
    <property type="evidence" value="ECO:0007669"/>
    <property type="project" value="UniProtKB-SubCell"/>
</dbReference>
<dbReference type="Gene3D" id="1.20.1540.10">
    <property type="entry name" value="Rhomboid-like"/>
    <property type="match status" value="1"/>
</dbReference>
<dbReference type="KEGG" id="bmei:Spa11_40310"/>
<reference evidence="6 7" key="1">
    <citation type="submission" date="2019-02" db="EMBL/GenBank/DDBJ databases">
        <title>Deep-cultivation of Planctomycetes and their phenomic and genomic characterization uncovers novel biology.</title>
        <authorList>
            <person name="Wiegand S."/>
            <person name="Jogler M."/>
            <person name="Boedeker C."/>
            <person name="Pinto D."/>
            <person name="Vollmers J."/>
            <person name="Rivas-Marin E."/>
            <person name="Kohn T."/>
            <person name="Peeters S.H."/>
            <person name="Heuer A."/>
            <person name="Rast P."/>
            <person name="Oberbeckmann S."/>
            <person name="Bunk B."/>
            <person name="Jeske O."/>
            <person name="Meyerdierks A."/>
            <person name="Storesund J.E."/>
            <person name="Kallscheuer N."/>
            <person name="Luecker S."/>
            <person name="Lage O.M."/>
            <person name="Pohl T."/>
            <person name="Merkel B.J."/>
            <person name="Hornburger P."/>
            <person name="Mueller R.-W."/>
            <person name="Bruemmer F."/>
            <person name="Labrenz M."/>
            <person name="Spormann A.M."/>
            <person name="Op den Camp H."/>
            <person name="Overmann J."/>
            <person name="Amann R."/>
            <person name="Jetten M.S.M."/>
            <person name="Mascher T."/>
            <person name="Medema M.H."/>
            <person name="Devos D.P."/>
            <person name="Kaster A.-K."/>
            <person name="Ovreas L."/>
            <person name="Rohde M."/>
            <person name="Galperin M.Y."/>
            <person name="Jogler C."/>
        </authorList>
    </citation>
    <scope>NUCLEOTIDE SEQUENCE [LARGE SCALE GENOMIC DNA]</scope>
    <source>
        <strain evidence="6 7">Spa11</strain>
    </source>
</reference>
<comment type="subcellular location">
    <subcellularLocation>
        <location evidence="1">Membrane</location>
        <topology evidence="1">Multi-pass membrane protein</topology>
    </subcellularLocation>
</comment>
<evidence type="ECO:0008006" key="8">
    <source>
        <dbReference type="Google" id="ProtNLM"/>
    </source>
</evidence>
<evidence type="ECO:0000256" key="2">
    <source>
        <dbReference type="ARBA" id="ARBA00022692"/>
    </source>
</evidence>
<name>A0A518KDE3_9BACT</name>
<keyword evidence="4 5" id="KW-0472">Membrane</keyword>
<accession>A0A518KDE3</accession>
<evidence type="ECO:0000313" key="6">
    <source>
        <dbReference type="EMBL" id="QDV75808.1"/>
    </source>
</evidence>
<proteinExistence type="predicted"/>
<feature type="transmembrane region" description="Helical" evidence="5">
    <location>
        <begin position="139"/>
        <end position="161"/>
    </location>
</feature>
<dbReference type="RefSeq" id="WP_145115799.1">
    <property type="nucleotide sequence ID" value="NZ_CP036349.1"/>
</dbReference>
<sequence length="275" mass="31780">MSLLNRLEKRLGPYALPNITLWFLLGQVMVYFAQYAGPLADNGRGMRIAERLSLIPTEVLAGEWWRLATFPFLAPLSQWPLLILFYFYLFYLIGTTLENVWGAFRLNVFLLLGYVATIAAAFLTEAIQPGAGAFTYEYVYGSMFLAFARLFPDFEMMLFFILPVKIKWLARIQWFFYLLTLVLGTWPDRLMVLAAVFNFVVFFGRDIWRDAKYGHRRMQHKAKTLKAPEKVAHECRVCGLTSAMAPKASFRYCSQCAGQCCYCPDHIRDHEHVVE</sequence>
<evidence type="ECO:0000313" key="7">
    <source>
        <dbReference type="Proteomes" id="UP000316426"/>
    </source>
</evidence>
<dbReference type="EMBL" id="CP036349">
    <property type="protein sequence ID" value="QDV75808.1"/>
    <property type="molecule type" value="Genomic_DNA"/>
</dbReference>
<evidence type="ECO:0000256" key="4">
    <source>
        <dbReference type="ARBA" id="ARBA00023136"/>
    </source>
</evidence>
<dbReference type="InterPro" id="IPR035952">
    <property type="entry name" value="Rhomboid-like_sf"/>
</dbReference>
<gene>
    <name evidence="6" type="ORF">Spa11_40310</name>
</gene>
<evidence type="ECO:0000256" key="5">
    <source>
        <dbReference type="SAM" id="Phobius"/>
    </source>
</evidence>
<protein>
    <recommendedName>
        <fullName evidence="8">Peptidase S54 rhomboid domain-containing protein</fullName>
    </recommendedName>
</protein>
<keyword evidence="2 5" id="KW-0812">Transmembrane</keyword>
<evidence type="ECO:0000256" key="1">
    <source>
        <dbReference type="ARBA" id="ARBA00004141"/>
    </source>
</evidence>
<feature type="transmembrane region" description="Helical" evidence="5">
    <location>
        <begin position="106"/>
        <end position="127"/>
    </location>
</feature>
<feature type="transmembrane region" description="Helical" evidence="5">
    <location>
        <begin position="12"/>
        <end position="33"/>
    </location>
</feature>
<organism evidence="6 7">
    <name type="scientific">Botrimarina mediterranea</name>
    <dbReference type="NCBI Taxonomy" id="2528022"/>
    <lineage>
        <taxon>Bacteria</taxon>
        <taxon>Pseudomonadati</taxon>
        <taxon>Planctomycetota</taxon>
        <taxon>Planctomycetia</taxon>
        <taxon>Pirellulales</taxon>
        <taxon>Lacipirellulaceae</taxon>
        <taxon>Botrimarina</taxon>
    </lineage>
</organism>
<evidence type="ECO:0000256" key="3">
    <source>
        <dbReference type="ARBA" id="ARBA00022989"/>
    </source>
</evidence>
<dbReference type="Proteomes" id="UP000316426">
    <property type="component" value="Chromosome"/>
</dbReference>